<dbReference type="OrthoDB" id="5581181at2759"/>
<evidence type="ECO:0000256" key="2">
    <source>
        <dbReference type="ARBA" id="ARBA00022618"/>
    </source>
</evidence>
<comment type="similarity">
    <text evidence="6">Belongs to the cullin family.</text>
</comment>
<dbReference type="EMBL" id="KZ992620">
    <property type="protein sequence ID" value="RKP08253.1"/>
    <property type="molecule type" value="Genomic_DNA"/>
</dbReference>
<dbReference type="GO" id="GO:0006511">
    <property type="term" value="P:ubiquitin-dependent protein catabolic process"/>
    <property type="evidence" value="ECO:0007669"/>
    <property type="project" value="InterPro"/>
</dbReference>
<dbReference type="SUPFAM" id="SSF75632">
    <property type="entry name" value="Cullin homology domain"/>
    <property type="match status" value="1"/>
</dbReference>
<name>A0A4P9XQD4_9FUNG</name>
<dbReference type="SMART" id="SM00182">
    <property type="entry name" value="CULLIN"/>
    <property type="match status" value="1"/>
</dbReference>
<organism evidence="9 10">
    <name type="scientific">Thamnocephalis sphaerospora</name>
    <dbReference type="NCBI Taxonomy" id="78915"/>
    <lineage>
        <taxon>Eukaryota</taxon>
        <taxon>Fungi</taxon>
        <taxon>Fungi incertae sedis</taxon>
        <taxon>Zoopagomycota</taxon>
        <taxon>Zoopagomycotina</taxon>
        <taxon>Zoopagomycetes</taxon>
        <taxon>Zoopagales</taxon>
        <taxon>Sigmoideomycetaceae</taxon>
        <taxon>Thamnocephalis</taxon>
    </lineage>
</organism>
<dbReference type="GO" id="GO:0051301">
    <property type="term" value="P:cell division"/>
    <property type="evidence" value="ECO:0007669"/>
    <property type="project" value="UniProtKB-KW"/>
</dbReference>
<gene>
    <name evidence="9" type="ORF">THASP1DRAFT_15889</name>
</gene>
<dbReference type="InterPro" id="IPR059120">
    <property type="entry name" value="Cullin-like_AB"/>
</dbReference>
<dbReference type="AlphaFoldDB" id="A0A4P9XQD4"/>
<proteinExistence type="inferred from homology"/>
<dbReference type="SUPFAM" id="SSF46785">
    <property type="entry name" value="Winged helix' DNA-binding domain"/>
    <property type="match status" value="1"/>
</dbReference>
<evidence type="ECO:0000256" key="4">
    <source>
        <dbReference type="ARBA" id="ARBA00022786"/>
    </source>
</evidence>
<dbReference type="Gene3D" id="1.20.1310.10">
    <property type="entry name" value="Cullin Repeats"/>
    <property type="match status" value="1"/>
</dbReference>
<reference evidence="10" key="1">
    <citation type="journal article" date="2018" name="Nat. Microbiol.">
        <title>Leveraging single-cell genomics to expand the fungal tree of life.</title>
        <authorList>
            <person name="Ahrendt S.R."/>
            <person name="Quandt C.A."/>
            <person name="Ciobanu D."/>
            <person name="Clum A."/>
            <person name="Salamov A."/>
            <person name="Andreopoulos B."/>
            <person name="Cheng J.F."/>
            <person name="Woyke T."/>
            <person name="Pelin A."/>
            <person name="Henrissat B."/>
            <person name="Reynolds N.K."/>
            <person name="Benny G.L."/>
            <person name="Smith M.E."/>
            <person name="James T.Y."/>
            <person name="Grigoriev I.V."/>
        </authorList>
    </citation>
    <scope>NUCLEOTIDE SEQUENCE [LARGE SCALE GENOMIC DNA]</scope>
    <source>
        <strain evidence="10">RSA 1356</strain>
    </source>
</reference>
<dbReference type="PANTHER" id="PTHR45957:SF1">
    <property type="entry name" value="ANAPHASE-PROMOTING COMPLEX SUBUNIT 2"/>
    <property type="match status" value="1"/>
</dbReference>
<keyword evidence="10" id="KW-1185">Reference proteome</keyword>
<dbReference type="Gene3D" id="3.30.230.130">
    <property type="entry name" value="Cullin, Chain C, Domain 2"/>
    <property type="match status" value="1"/>
</dbReference>
<dbReference type="PANTHER" id="PTHR45957">
    <property type="entry name" value="ANAPHASE-PROMOTING COMPLEX SUBUNIT 2"/>
    <property type="match status" value="1"/>
</dbReference>
<evidence type="ECO:0000313" key="10">
    <source>
        <dbReference type="Proteomes" id="UP000271241"/>
    </source>
</evidence>
<dbReference type="GO" id="GO:0070979">
    <property type="term" value="P:protein K11-linked ubiquitination"/>
    <property type="evidence" value="ECO:0007669"/>
    <property type="project" value="TreeGrafter"/>
</dbReference>
<keyword evidence="4" id="KW-0833">Ubl conjugation pathway</keyword>
<keyword evidence="3" id="KW-0498">Mitosis</keyword>
<dbReference type="GO" id="GO:0005680">
    <property type="term" value="C:anaphase-promoting complex"/>
    <property type="evidence" value="ECO:0007669"/>
    <property type="project" value="TreeGrafter"/>
</dbReference>
<dbReference type="Gene3D" id="1.10.10.10">
    <property type="entry name" value="Winged helix-like DNA-binding domain superfamily/Winged helix DNA-binding domain"/>
    <property type="match status" value="1"/>
</dbReference>
<evidence type="ECO:0000256" key="3">
    <source>
        <dbReference type="ARBA" id="ARBA00022776"/>
    </source>
</evidence>
<dbReference type="InterPro" id="IPR036390">
    <property type="entry name" value="WH_DNA-bd_sf"/>
</dbReference>
<dbReference type="InterPro" id="IPR044554">
    <property type="entry name" value="ANAPC2"/>
</dbReference>
<evidence type="ECO:0000256" key="7">
    <source>
        <dbReference type="SAM" id="MobiDB-lite"/>
    </source>
</evidence>
<dbReference type="Pfam" id="PF26557">
    <property type="entry name" value="Cullin_AB"/>
    <property type="match status" value="1"/>
</dbReference>
<accession>A0A4P9XQD4</accession>
<dbReference type="InterPro" id="IPR014786">
    <property type="entry name" value="ANAPC2_C"/>
</dbReference>
<dbReference type="Pfam" id="PF25773">
    <property type="entry name" value="TPR_ANAPC2"/>
    <property type="match status" value="1"/>
</dbReference>
<dbReference type="InterPro" id="IPR036317">
    <property type="entry name" value="Cullin_homology_sf"/>
</dbReference>
<dbReference type="InterPro" id="IPR057975">
    <property type="entry name" value="TPR_ANAPC2"/>
</dbReference>
<feature type="compositionally biased region" description="Acidic residues" evidence="7">
    <location>
        <begin position="211"/>
        <end position="233"/>
    </location>
</feature>
<dbReference type="Proteomes" id="UP000271241">
    <property type="component" value="Unassembled WGS sequence"/>
</dbReference>
<sequence length="571" mass="64869">MFQVAAEVAAQAIEVRVRSSCSGVFEQPKLSLCRAWLDNVVLPWAQIMHLDHGEWWATQSASVHALTCNPLGTQETLPRVTVAVCHSTCLRSISELFNIIVEYPHCMGALVDLKTCLKLPGMRSQLVESLTAATQERLLQPSADTADILTQYVSMIRCLRFLDPPGVLLEHVAAPVRDYLRGREDTTRCIAEDLMNESRSDLIEELTAGEVMEEGASDSEDEDRDPDNWEPDPIDAGPKLNTWKRRNADAISMLISIYRTRDVFIKAFQTMFADRLLAITDYDTDKEVRNLEMLKLRFGEASLQTCEVMIKDLANSKRFDSLLAEKLSETNIPIHPVVLSRLYWPEFQPESFQLPDDVARAHEDADAVFQTQKGGNQRLNWLPQLGSVQIELELGDRTLDVNVSPAHATVIMKFQEQDTWEIGELARALEMKPEMLRRRLTYWTGLGVLKETKPGCFVTQETLEEDAAHGKSNKRQGYAMLVDDMDDHDNADEGSAADQRAEQLRLYWNFIKNMLTSLGSMPLDRIHSMLSMFMQGPVRFERSPAELREFLDLMVREDKLELVGGMYRLKQ</sequence>
<dbReference type="GO" id="GO:0007091">
    <property type="term" value="P:metaphase/anaphase transition of mitotic cell cycle"/>
    <property type="evidence" value="ECO:0007669"/>
    <property type="project" value="TreeGrafter"/>
</dbReference>
<dbReference type="Pfam" id="PF08672">
    <property type="entry name" value="ANAPC2"/>
    <property type="match status" value="1"/>
</dbReference>
<evidence type="ECO:0000313" key="9">
    <source>
        <dbReference type="EMBL" id="RKP08253.1"/>
    </source>
</evidence>
<feature type="domain" description="Cullin family profile" evidence="8">
    <location>
        <begin position="249"/>
        <end position="444"/>
    </location>
</feature>
<dbReference type="GO" id="GO:0031625">
    <property type="term" value="F:ubiquitin protein ligase binding"/>
    <property type="evidence" value="ECO:0007669"/>
    <property type="project" value="InterPro"/>
</dbReference>
<keyword evidence="2" id="KW-0132">Cell division</keyword>
<evidence type="ECO:0000259" key="8">
    <source>
        <dbReference type="PROSITE" id="PS50069"/>
    </source>
</evidence>
<protein>
    <recommendedName>
        <fullName evidence="1">Anaphase-promoting complex subunit 2</fullName>
    </recommendedName>
</protein>
<evidence type="ECO:0000256" key="1">
    <source>
        <dbReference type="ARBA" id="ARBA00016068"/>
    </source>
</evidence>
<dbReference type="PROSITE" id="PS50069">
    <property type="entry name" value="CULLIN_2"/>
    <property type="match status" value="1"/>
</dbReference>
<feature type="region of interest" description="Disordered" evidence="7">
    <location>
        <begin position="207"/>
        <end position="238"/>
    </location>
</feature>
<keyword evidence="5" id="KW-0131">Cell cycle</keyword>
<dbReference type="InterPro" id="IPR016158">
    <property type="entry name" value="Cullin_homology"/>
</dbReference>
<dbReference type="SMART" id="SM01013">
    <property type="entry name" value="APC2"/>
    <property type="match status" value="1"/>
</dbReference>
<evidence type="ECO:0000256" key="6">
    <source>
        <dbReference type="PROSITE-ProRule" id="PRU00330"/>
    </source>
</evidence>
<dbReference type="STRING" id="78915.A0A4P9XQD4"/>
<evidence type="ECO:0000256" key="5">
    <source>
        <dbReference type="ARBA" id="ARBA00023306"/>
    </source>
</evidence>
<dbReference type="InterPro" id="IPR036388">
    <property type="entry name" value="WH-like_DNA-bd_sf"/>
</dbReference>